<feature type="region of interest" description="Disordered" evidence="1">
    <location>
        <begin position="129"/>
        <end position="256"/>
    </location>
</feature>
<dbReference type="InterPro" id="IPR029063">
    <property type="entry name" value="SAM-dependent_MTases_sf"/>
</dbReference>
<reference evidence="2 3" key="1">
    <citation type="submission" date="2021-08" db="EMBL/GenBank/DDBJ databases">
        <title>Caldovatus sediminis gen. nov., sp. nov., a moderately thermophilic bacterium isolated from a hot spring.</title>
        <authorList>
            <person name="Hu C.-J."/>
            <person name="Li W.-J."/>
            <person name="Xian W.-D."/>
        </authorList>
    </citation>
    <scope>NUCLEOTIDE SEQUENCE [LARGE SCALE GENOMIC DNA]</scope>
    <source>
        <strain evidence="2 3">SYSU G05006</strain>
    </source>
</reference>
<feature type="compositionally biased region" description="Low complexity" evidence="1">
    <location>
        <begin position="174"/>
        <end position="210"/>
    </location>
</feature>
<dbReference type="SUPFAM" id="SSF53335">
    <property type="entry name" value="S-adenosyl-L-methionine-dependent methyltransferases"/>
    <property type="match status" value="1"/>
</dbReference>
<gene>
    <name evidence="2" type="ORF">K1J50_17880</name>
</gene>
<dbReference type="Proteomes" id="UP001519924">
    <property type="component" value="Unassembled WGS sequence"/>
</dbReference>
<keyword evidence="3" id="KW-1185">Reference proteome</keyword>
<sequence length="256" mass="27424">MKDDFLLRLCPRGSRVLDFGCGSGELEREVLARGCDAWGVGACEGAQERLGEVTAGDARILRMPLGGAIRFPDAHFDAVLANQDFERIHGLAPCAAEIARVLRPGGRLLALRPVRETLWEPHVGAPPVHRIPRFPPPAPALPAGRPGSQPGRHRRAGALGPHRLPQCRRDQGAFRRPAAARGTAGGRLAAPPTGARGPAAAARPARAGLARAHRRAARRRRRLPFRAARPGSGHPHARRMTPGGRGGPPCRDERRA</sequence>
<comment type="caution">
    <text evidence="2">The sequence shown here is derived from an EMBL/GenBank/DDBJ whole genome shotgun (WGS) entry which is preliminary data.</text>
</comment>
<proteinExistence type="predicted"/>
<organism evidence="2 3">
    <name type="scientific">Caldovatus aquaticus</name>
    <dbReference type="NCBI Taxonomy" id="2865671"/>
    <lineage>
        <taxon>Bacteria</taxon>
        <taxon>Pseudomonadati</taxon>
        <taxon>Pseudomonadota</taxon>
        <taxon>Alphaproteobacteria</taxon>
        <taxon>Acetobacterales</taxon>
        <taxon>Roseomonadaceae</taxon>
        <taxon>Caldovatus</taxon>
    </lineage>
</organism>
<keyword evidence="2" id="KW-0489">Methyltransferase</keyword>
<name>A0ABS7F715_9PROT</name>
<dbReference type="GO" id="GO:0032259">
    <property type="term" value="P:methylation"/>
    <property type="evidence" value="ECO:0007669"/>
    <property type="project" value="UniProtKB-KW"/>
</dbReference>
<dbReference type="Gene3D" id="3.40.50.150">
    <property type="entry name" value="Vaccinia Virus protein VP39"/>
    <property type="match status" value="1"/>
</dbReference>
<dbReference type="CDD" id="cd02440">
    <property type="entry name" value="AdoMet_MTases"/>
    <property type="match status" value="1"/>
</dbReference>
<protein>
    <submittedName>
        <fullName evidence="2">Methyltransferase domain-containing protein</fullName>
    </submittedName>
</protein>
<keyword evidence="2" id="KW-0808">Transferase</keyword>
<dbReference type="EMBL" id="JAHZUY010000091">
    <property type="protein sequence ID" value="MBW8271349.1"/>
    <property type="molecule type" value="Genomic_DNA"/>
</dbReference>
<evidence type="ECO:0000313" key="2">
    <source>
        <dbReference type="EMBL" id="MBW8271349.1"/>
    </source>
</evidence>
<dbReference type="Pfam" id="PF13489">
    <property type="entry name" value="Methyltransf_23"/>
    <property type="match status" value="1"/>
</dbReference>
<evidence type="ECO:0000313" key="3">
    <source>
        <dbReference type="Proteomes" id="UP001519924"/>
    </source>
</evidence>
<accession>A0ABS7F715</accession>
<evidence type="ECO:0000256" key="1">
    <source>
        <dbReference type="SAM" id="MobiDB-lite"/>
    </source>
</evidence>
<feature type="compositionally biased region" description="Basic residues" evidence="1">
    <location>
        <begin position="211"/>
        <end position="224"/>
    </location>
</feature>
<dbReference type="GO" id="GO:0008168">
    <property type="term" value="F:methyltransferase activity"/>
    <property type="evidence" value="ECO:0007669"/>
    <property type="project" value="UniProtKB-KW"/>
</dbReference>